<feature type="domain" description="AMP-dependent synthetase/ligase" evidence="15">
    <location>
        <begin position="29"/>
        <end position="419"/>
    </location>
</feature>
<keyword evidence="11" id="KW-0472">Membrane</keyword>
<evidence type="ECO:0000256" key="12">
    <source>
        <dbReference type="ARBA" id="ARBA00026121"/>
    </source>
</evidence>
<dbReference type="OrthoDB" id="9803968at2"/>
<comment type="similarity">
    <text evidence="4">Belongs to the ATP-dependent AMP-binding enzyme family.</text>
</comment>
<dbReference type="InterPro" id="IPR045851">
    <property type="entry name" value="AMP-bd_C_sf"/>
</dbReference>
<evidence type="ECO:0000313" key="17">
    <source>
        <dbReference type="EMBL" id="PPQ32290.1"/>
    </source>
</evidence>
<dbReference type="EC" id="6.2.1.3" evidence="12"/>
<dbReference type="GO" id="GO:0004467">
    <property type="term" value="F:long-chain fatty acid-CoA ligase activity"/>
    <property type="evidence" value="ECO:0007669"/>
    <property type="project" value="UniProtKB-EC"/>
</dbReference>
<feature type="domain" description="AMP-binding enzyme C-terminal" evidence="16">
    <location>
        <begin position="470"/>
        <end position="544"/>
    </location>
</feature>
<dbReference type="PANTHER" id="PTHR43767">
    <property type="entry name" value="LONG-CHAIN-FATTY-ACID--COA LIGASE"/>
    <property type="match status" value="1"/>
</dbReference>
<comment type="caution">
    <text evidence="17">The sequence shown here is derived from an EMBL/GenBank/DDBJ whole genome shotgun (WGS) entry which is preliminary data.</text>
</comment>
<gene>
    <name evidence="17" type="ORF">CCR94_06185</name>
</gene>
<reference evidence="17 18" key="1">
    <citation type="journal article" date="2018" name="Arch. Microbiol.">
        <title>New insights into the metabolic potential of the phototrophic purple bacterium Rhodopila globiformis DSM 161(T) from its draft genome sequence and evidence for a vanadium-dependent nitrogenase.</title>
        <authorList>
            <person name="Imhoff J.F."/>
            <person name="Rahn T."/>
            <person name="Kunzel S."/>
            <person name="Neulinger S.C."/>
        </authorList>
    </citation>
    <scope>NUCLEOTIDE SEQUENCE [LARGE SCALE GENOMIC DNA]</scope>
    <source>
        <strain evidence="17 18">DSM 16996</strain>
    </source>
</reference>
<dbReference type="InterPro" id="IPR050237">
    <property type="entry name" value="ATP-dep_AMP-bd_enzyme"/>
</dbReference>
<keyword evidence="9" id="KW-0460">Magnesium</keyword>
<dbReference type="Gene3D" id="3.30.300.30">
    <property type="match status" value="1"/>
</dbReference>
<evidence type="ECO:0000256" key="11">
    <source>
        <dbReference type="ARBA" id="ARBA00023136"/>
    </source>
</evidence>
<dbReference type="SUPFAM" id="SSF56801">
    <property type="entry name" value="Acetyl-CoA synthetase-like"/>
    <property type="match status" value="1"/>
</dbReference>
<evidence type="ECO:0000256" key="2">
    <source>
        <dbReference type="ARBA" id="ARBA00004170"/>
    </source>
</evidence>
<dbReference type="AlphaFoldDB" id="A0A2S6NCE0"/>
<keyword evidence="8" id="KW-0067">ATP-binding</keyword>
<dbReference type="InterPro" id="IPR025110">
    <property type="entry name" value="AMP-bd_C"/>
</dbReference>
<evidence type="ECO:0000256" key="6">
    <source>
        <dbReference type="ARBA" id="ARBA00022741"/>
    </source>
</evidence>
<dbReference type="Pfam" id="PF00501">
    <property type="entry name" value="AMP-binding"/>
    <property type="match status" value="1"/>
</dbReference>
<evidence type="ECO:0000256" key="10">
    <source>
        <dbReference type="ARBA" id="ARBA00023098"/>
    </source>
</evidence>
<dbReference type="FunFam" id="3.30.300.30:FF:000006">
    <property type="entry name" value="Long-chain-fatty-acid--CoA ligase FadD"/>
    <property type="match status" value="1"/>
</dbReference>
<keyword evidence="7" id="KW-0276">Fatty acid metabolism</keyword>
<dbReference type="RefSeq" id="WP_104507065.1">
    <property type="nucleotide sequence ID" value="NZ_JACIGC010000002.1"/>
</dbReference>
<dbReference type="Gene3D" id="3.40.50.12780">
    <property type="entry name" value="N-terminal domain of ligase-like"/>
    <property type="match status" value="1"/>
</dbReference>
<keyword evidence="10" id="KW-0443">Lipid metabolism</keyword>
<accession>A0A2S6NCE0</accession>
<protein>
    <recommendedName>
        <fullName evidence="13">Long-chain-fatty-acid--CoA ligase</fullName>
        <ecNumber evidence="12">6.2.1.3</ecNumber>
    </recommendedName>
    <alternativeName>
        <fullName evidence="14">Long-chain acyl-CoA synthetase</fullName>
    </alternativeName>
</protein>
<dbReference type="EMBL" id="NHSJ01000041">
    <property type="protein sequence ID" value="PPQ32290.1"/>
    <property type="molecule type" value="Genomic_DNA"/>
</dbReference>
<dbReference type="GO" id="GO:0005524">
    <property type="term" value="F:ATP binding"/>
    <property type="evidence" value="ECO:0007669"/>
    <property type="project" value="UniProtKB-KW"/>
</dbReference>
<dbReference type="FunFam" id="3.40.50.12780:FF:000003">
    <property type="entry name" value="Long-chain-fatty-acid--CoA ligase FadD"/>
    <property type="match status" value="1"/>
</dbReference>
<evidence type="ECO:0000256" key="1">
    <source>
        <dbReference type="ARBA" id="ARBA00001946"/>
    </source>
</evidence>
<evidence type="ECO:0000256" key="7">
    <source>
        <dbReference type="ARBA" id="ARBA00022832"/>
    </source>
</evidence>
<dbReference type="Pfam" id="PF13193">
    <property type="entry name" value="AMP-binding_C"/>
    <property type="match status" value="1"/>
</dbReference>
<evidence type="ECO:0000259" key="15">
    <source>
        <dbReference type="Pfam" id="PF00501"/>
    </source>
</evidence>
<comment type="cofactor">
    <cofactor evidence="1">
        <name>Mg(2+)</name>
        <dbReference type="ChEBI" id="CHEBI:18420"/>
    </cofactor>
</comment>
<name>A0A2S6NCE0_9HYPH</name>
<evidence type="ECO:0000259" key="16">
    <source>
        <dbReference type="Pfam" id="PF13193"/>
    </source>
</evidence>
<comment type="subcellular location">
    <subcellularLocation>
        <location evidence="2">Membrane</location>
        <topology evidence="2">Peripheral membrane protein</topology>
    </subcellularLocation>
</comment>
<keyword evidence="5 17" id="KW-0436">Ligase</keyword>
<dbReference type="InterPro" id="IPR042099">
    <property type="entry name" value="ANL_N_sf"/>
</dbReference>
<evidence type="ECO:0000256" key="5">
    <source>
        <dbReference type="ARBA" id="ARBA00022598"/>
    </source>
</evidence>
<evidence type="ECO:0000256" key="13">
    <source>
        <dbReference type="ARBA" id="ARBA00039545"/>
    </source>
</evidence>
<evidence type="ECO:0000256" key="14">
    <source>
        <dbReference type="ARBA" id="ARBA00042773"/>
    </source>
</evidence>
<dbReference type="PANTHER" id="PTHR43767:SF8">
    <property type="entry name" value="LONG-CHAIN-FATTY-ACID--COA LIGASE"/>
    <property type="match status" value="1"/>
</dbReference>
<dbReference type="Proteomes" id="UP000239089">
    <property type="component" value="Unassembled WGS sequence"/>
</dbReference>
<dbReference type="GO" id="GO:0016020">
    <property type="term" value="C:membrane"/>
    <property type="evidence" value="ECO:0007669"/>
    <property type="project" value="UniProtKB-SubCell"/>
</dbReference>
<evidence type="ECO:0000256" key="3">
    <source>
        <dbReference type="ARBA" id="ARBA00005005"/>
    </source>
</evidence>
<organism evidence="17 18">
    <name type="scientific">Rhodoblastus sphagnicola</name>
    <dbReference type="NCBI Taxonomy" id="333368"/>
    <lineage>
        <taxon>Bacteria</taxon>
        <taxon>Pseudomonadati</taxon>
        <taxon>Pseudomonadota</taxon>
        <taxon>Alphaproteobacteria</taxon>
        <taxon>Hyphomicrobiales</taxon>
        <taxon>Rhodoblastaceae</taxon>
        <taxon>Rhodoblastus</taxon>
    </lineage>
</organism>
<dbReference type="CDD" id="cd05936">
    <property type="entry name" value="FC-FACS_FadD_like"/>
    <property type="match status" value="1"/>
</dbReference>
<sequence length="562" mass="61238">MERIWLERYPAGVDADIDVQAFPSLRHMFEDCVARFPDNTAFISMGARLSYRRLRELSWNFGSYLQNVVKLPRGARVALMAPNLLSYPVALFGALSAGYVVVNCNPLYTAYELERQLKDSGAEALVVIENFAVTAAAAAQRTSVRCVVVATMGDLLGFAKGALTNFVVRHVKRLVPAFDIPGAVSFAEALRLGARAPLVLPELGPDDLAFLQYTGGTTGAPIGAELTHGGVIANVQQGFAWCRPFVEDACETVVTPLPLYHIFALTVSCLLFMRFGAANLLIVNPRDIKGMVRELARTRFTAISGVNTLFNALLAKEAFCRLDFSAMKISVSGGMSLHKAVAEKWKAVTGRTLIEGYGLTECSPAAMINPLDLEGFSGAAGLPMPRTEISIRDEAGVEVPLGQQGELCIKGPQLMRGYWKRPEETAAAFTPDGFLRTGDIVTSDAQGFVRVVDRKKDMILVSGFNVYPCEVEDIVALHQGVKEVGAVGVFDARTGEAVKIVVVKRDEGLVAEDLVAHCRKYLVGYKIPRHIEFRCDLPKTSVGKILRRALREEHPPAPQQAH</sequence>
<keyword evidence="6" id="KW-0547">Nucleotide-binding</keyword>
<evidence type="ECO:0000256" key="9">
    <source>
        <dbReference type="ARBA" id="ARBA00022842"/>
    </source>
</evidence>
<comment type="pathway">
    <text evidence="3">Lipid metabolism; fatty acid beta-oxidation.</text>
</comment>
<dbReference type="InterPro" id="IPR000873">
    <property type="entry name" value="AMP-dep_synth/lig_dom"/>
</dbReference>
<evidence type="ECO:0000256" key="4">
    <source>
        <dbReference type="ARBA" id="ARBA00006432"/>
    </source>
</evidence>
<evidence type="ECO:0000256" key="8">
    <source>
        <dbReference type="ARBA" id="ARBA00022840"/>
    </source>
</evidence>
<evidence type="ECO:0000313" key="18">
    <source>
        <dbReference type="Proteomes" id="UP000239089"/>
    </source>
</evidence>
<keyword evidence="18" id="KW-1185">Reference proteome</keyword>
<proteinExistence type="inferred from homology"/>